<keyword evidence="3" id="KW-0378">Hydrolase</keyword>
<dbReference type="GO" id="GO:0006508">
    <property type="term" value="P:proteolysis"/>
    <property type="evidence" value="ECO:0007669"/>
    <property type="project" value="UniProtKB-KW"/>
</dbReference>
<evidence type="ECO:0000256" key="5">
    <source>
        <dbReference type="ARBA" id="ARBA00023049"/>
    </source>
</evidence>
<evidence type="ECO:0000256" key="6">
    <source>
        <dbReference type="RuleBase" id="RU003797"/>
    </source>
</evidence>
<dbReference type="EMBL" id="LZYE01000138">
    <property type="protein sequence ID" value="OFC36680.1"/>
    <property type="molecule type" value="Genomic_DNA"/>
</dbReference>
<dbReference type="InterPro" id="IPR037518">
    <property type="entry name" value="MPN"/>
</dbReference>
<evidence type="ECO:0000256" key="3">
    <source>
        <dbReference type="ARBA" id="ARBA00022801"/>
    </source>
</evidence>
<dbReference type="InterPro" id="IPR046778">
    <property type="entry name" value="UPF0758_N"/>
</dbReference>
<evidence type="ECO:0000259" key="7">
    <source>
        <dbReference type="PROSITE" id="PS50249"/>
    </source>
</evidence>
<dbReference type="NCBIfam" id="TIGR00608">
    <property type="entry name" value="radc"/>
    <property type="match status" value="1"/>
</dbReference>
<dbReference type="SUPFAM" id="SSF47781">
    <property type="entry name" value="RuvA domain 2-like"/>
    <property type="match status" value="1"/>
</dbReference>
<dbReference type="InterPro" id="IPR025657">
    <property type="entry name" value="RadC_JAB"/>
</dbReference>
<dbReference type="AlphaFoldDB" id="A0A1E7YNJ2"/>
<accession>A0A1E7YNJ2</accession>
<evidence type="ECO:0000256" key="1">
    <source>
        <dbReference type="ARBA" id="ARBA00022670"/>
    </source>
</evidence>
<keyword evidence="1" id="KW-0645">Protease</keyword>
<feature type="domain" description="MPN" evidence="7">
    <location>
        <begin position="102"/>
        <end position="224"/>
    </location>
</feature>
<dbReference type="GO" id="GO:0046872">
    <property type="term" value="F:metal ion binding"/>
    <property type="evidence" value="ECO:0007669"/>
    <property type="project" value="UniProtKB-KW"/>
</dbReference>
<sequence length="224" mass="25172">MTIRDWPVAERPRERLLEKGAASLSDAELLAIFLRVGVQGQSAVEMARGLLQRFGGLRGLLTASAAEFCAERGLGMAKYAQLQAVLEMGRRHMAENWHRGEALDSPRRVAEYLRLILRDRSREVFLVLFLDNRHRVLRFEELFQGTIDAASVYVREVAKRALELNAAALIVAHNHPSGVAEPSLADRQLTQRLEQALELLDIRLLDHFVVGETQAVSLREVGGW</sequence>
<keyword evidence="2" id="KW-0479">Metal-binding</keyword>
<dbReference type="PROSITE" id="PS50249">
    <property type="entry name" value="MPN"/>
    <property type="match status" value="1"/>
</dbReference>
<dbReference type="SUPFAM" id="SSF102712">
    <property type="entry name" value="JAB1/MPN domain"/>
    <property type="match status" value="1"/>
</dbReference>
<dbReference type="GeneID" id="92932408"/>
<dbReference type="Pfam" id="PF04002">
    <property type="entry name" value="RadC"/>
    <property type="match status" value="1"/>
</dbReference>
<evidence type="ECO:0000256" key="2">
    <source>
        <dbReference type="ARBA" id="ARBA00022723"/>
    </source>
</evidence>
<dbReference type="OMA" id="HEEFWII"/>
<dbReference type="Pfam" id="PF20582">
    <property type="entry name" value="UPF0758_N"/>
    <property type="match status" value="1"/>
</dbReference>
<dbReference type="Proteomes" id="UP000175707">
    <property type="component" value="Unassembled WGS sequence"/>
</dbReference>
<dbReference type="PANTHER" id="PTHR30471">
    <property type="entry name" value="DNA REPAIR PROTEIN RADC"/>
    <property type="match status" value="1"/>
</dbReference>
<dbReference type="InterPro" id="IPR001405">
    <property type="entry name" value="UPF0758"/>
</dbReference>
<comment type="similarity">
    <text evidence="6">Belongs to the UPF0758 family.</text>
</comment>
<dbReference type="NCBIfam" id="NF000642">
    <property type="entry name" value="PRK00024.1"/>
    <property type="match status" value="1"/>
</dbReference>
<dbReference type="EMBL" id="LZYH01000541">
    <property type="protein sequence ID" value="OFC60147.1"/>
    <property type="molecule type" value="Genomic_DNA"/>
</dbReference>
<dbReference type="RefSeq" id="WP_004868834.1">
    <property type="nucleotide sequence ID" value="NZ_CP026328.2"/>
</dbReference>
<keyword evidence="5" id="KW-0482">Metalloprotease</keyword>
<comment type="caution">
    <text evidence="8">The sequence shown here is derived from an EMBL/GenBank/DDBJ whole genome shotgun (WGS) entry which is preliminary data.</text>
</comment>
<protein>
    <recommendedName>
        <fullName evidence="7">MPN domain-containing protein</fullName>
    </recommendedName>
</protein>
<proteinExistence type="inferred from homology"/>
<dbReference type="PATRIC" id="fig|33059.14.peg.890"/>
<evidence type="ECO:0000313" key="11">
    <source>
        <dbReference type="Proteomes" id="UP000175707"/>
    </source>
</evidence>
<evidence type="ECO:0000313" key="9">
    <source>
        <dbReference type="EMBL" id="OFC60147.1"/>
    </source>
</evidence>
<dbReference type="CDD" id="cd08071">
    <property type="entry name" value="MPN_DUF2466"/>
    <property type="match status" value="1"/>
</dbReference>
<evidence type="ECO:0000313" key="10">
    <source>
        <dbReference type="Proteomes" id="UP000175616"/>
    </source>
</evidence>
<dbReference type="PROSITE" id="PS01302">
    <property type="entry name" value="UPF0758"/>
    <property type="match status" value="1"/>
</dbReference>
<dbReference type="PANTHER" id="PTHR30471:SF3">
    <property type="entry name" value="UPF0758 PROTEIN YEES-RELATED"/>
    <property type="match status" value="1"/>
</dbReference>
<evidence type="ECO:0000256" key="4">
    <source>
        <dbReference type="ARBA" id="ARBA00022833"/>
    </source>
</evidence>
<dbReference type="GO" id="GO:0008237">
    <property type="term" value="F:metallopeptidase activity"/>
    <property type="evidence" value="ECO:0007669"/>
    <property type="project" value="UniProtKB-KW"/>
</dbReference>
<dbReference type="Proteomes" id="UP000175616">
    <property type="component" value="Unassembled WGS sequence"/>
</dbReference>
<organism evidence="8 10">
    <name type="scientific">Acidithiobacillus caldus</name>
    <dbReference type="NCBI Taxonomy" id="33059"/>
    <lineage>
        <taxon>Bacteria</taxon>
        <taxon>Pseudomonadati</taxon>
        <taxon>Pseudomonadota</taxon>
        <taxon>Acidithiobacillia</taxon>
        <taxon>Acidithiobacillales</taxon>
        <taxon>Acidithiobacillaceae</taxon>
        <taxon>Acidithiobacillus</taxon>
    </lineage>
</organism>
<reference evidence="10 11" key="1">
    <citation type="submission" date="2016-06" db="EMBL/GenBank/DDBJ databases">
        <title>Gene turnover analysis identifies the evolutionary adaptation of the extremophile Acidithiobacillus caldus.</title>
        <authorList>
            <person name="Zhang X."/>
        </authorList>
    </citation>
    <scope>NUCLEOTIDE SEQUENCE [LARGE SCALE GENOMIC DNA]</scope>
    <source>
        <strain evidence="8 10">DX</strain>
        <strain evidence="9 11">S1</strain>
    </source>
</reference>
<evidence type="ECO:0000313" key="8">
    <source>
        <dbReference type="EMBL" id="OFC36680.1"/>
    </source>
</evidence>
<dbReference type="InterPro" id="IPR020891">
    <property type="entry name" value="UPF0758_CS"/>
</dbReference>
<dbReference type="InterPro" id="IPR010994">
    <property type="entry name" value="RuvA_2-like"/>
</dbReference>
<gene>
    <name evidence="8" type="ORF">BAE27_05630</name>
    <name evidence="9" type="ORF">BAE30_08300</name>
</gene>
<dbReference type="Gene3D" id="3.40.140.10">
    <property type="entry name" value="Cytidine Deaminase, domain 2"/>
    <property type="match status" value="1"/>
</dbReference>
<name>A0A1E7YNJ2_9PROT</name>
<keyword evidence="4" id="KW-0862">Zinc</keyword>